<comment type="caution">
    <text evidence="2">The sequence shown here is derived from an EMBL/GenBank/DDBJ whole genome shotgun (WGS) entry which is preliminary data.</text>
</comment>
<dbReference type="PANTHER" id="PTHR35394:SF6">
    <property type="entry name" value="DUF3176 DOMAIN-CONTAINING PROTEIN"/>
    <property type="match status" value="1"/>
</dbReference>
<keyword evidence="3" id="KW-1185">Reference proteome</keyword>
<keyword evidence="1" id="KW-1133">Transmembrane helix</keyword>
<evidence type="ECO:0000313" key="3">
    <source>
        <dbReference type="Proteomes" id="UP000770015"/>
    </source>
</evidence>
<name>A0A9P8VA30_9PEZI</name>
<keyword evidence="1" id="KW-0812">Transmembrane</keyword>
<evidence type="ECO:0000256" key="1">
    <source>
        <dbReference type="SAM" id="Phobius"/>
    </source>
</evidence>
<proteinExistence type="predicted"/>
<evidence type="ECO:0000313" key="2">
    <source>
        <dbReference type="EMBL" id="KAH6687194.1"/>
    </source>
</evidence>
<dbReference type="OrthoDB" id="5242705at2759"/>
<accession>A0A9P8VA30</accession>
<dbReference type="PANTHER" id="PTHR35394">
    <property type="entry name" value="DUF3176 DOMAIN-CONTAINING PROTEIN"/>
    <property type="match status" value="1"/>
</dbReference>
<sequence length="340" mass="37592">MTLPGYISNDNPSLLGIDVLTTFKSCDNDCDSSSDMVQPLAVRCTLIPCVQSYRAGVVNGVYWEKHGDTAAQELQVLHYYRASNQPQIAYALVTNSTLIDGKQHRCDSTTERVPDSVLVDAESSGIEGLTWTLSPFEENYEPDWRYFPQKCVWTFDMASALGISRIVGELVSQNLTVRTVNAVVDGPPWLRSMWADWQGNITTVEDVVRGLANTLTAAIRNSAHKKALKHANGVAISTQTCIYVSWGWIAYPAALLVLQTTFSILVLAGPRTRSGRGRPRPSAWKSSPLALLFHGLDDQVRRENTGLRTVAQMDEAGRKIKVQLSRMDVAEDGGWQLCKD</sequence>
<dbReference type="EMBL" id="JAGSXJ010000011">
    <property type="protein sequence ID" value="KAH6687194.1"/>
    <property type="molecule type" value="Genomic_DNA"/>
</dbReference>
<gene>
    <name evidence="2" type="ORF">F5X68DRAFT_206958</name>
</gene>
<dbReference type="AlphaFoldDB" id="A0A9P8VA30"/>
<keyword evidence="1" id="KW-0472">Membrane</keyword>
<dbReference type="Proteomes" id="UP000770015">
    <property type="component" value="Unassembled WGS sequence"/>
</dbReference>
<organism evidence="2 3">
    <name type="scientific">Plectosphaerella plurivora</name>
    <dbReference type="NCBI Taxonomy" id="936078"/>
    <lineage>
        <taxon>Eukaryota</taxon>
        <taxon>Fungi</taxon>
        <taxon>Dikarya</taxon>
        <taxon>Ascomycota</taxon>
        <taxon>Pezizomycotina</taxon>
        <taxon>Sordariomycetes</taxon>
        <taxon>Hypocreomycetidae</taxon>
        <taxon>Glomerellales</taxon>
        <taxon>Plectosphaerellaceae</taxon>
        <taxon>Plectosphaerella</taxon>
    </lineage>
</organism>
<protein>
    <submittedName>
        <fullName evidence="2">Uncharacterized protein</fullName>
    </submittedName>
</protein>
<feature type="transmembrane region" description="Helical" evidence="1">
    <location>
        <begin position="246"/>
        <end position="268"/>
    </location>
</feature>
<reference evidence="2" key="1">
    <citation type="journal article" date="2021" name="Nat. Commun.">
        <title>Genetic determinants of endophytism in the Arabidopsis root mycobiome.</title>
        <authorList>
            <person name="Mesny F."/>
            <person name="Miyauchi S."/>
            <person name="Thiergart T."/>
            <person name="Pickel B."/>
            <person name="Atanasova L."/>
            <person name="Karlsson M."/>
            <person name="Huettel B."/>
            <person name="Barry K.W."/>
            <person name="Haridas S."/>
            <person name="Chen C."/>
            <person name="Bauer D."/>
            <person name="Andreopoulos W."/>
            <person name="Pangilinan J."/>
            <person name="LaButti K."/>
            <person name="Riley R."/>
            <person name="Lipzen A."/>
            <person name="Clum A."/>
            <person name="Drula E."/>
            <person name="Henrissat B."/>
            <person name="Kohler A."/>
            <person name="Grigoriev I.V."/>
            <person name="Martin F.M."/>
            <person name="Hacquard S."/>
        </authorList>
    </citation>
    <scope>NUCLEOTIDE SEQUENCE</scope>
    <source>
        <strain evidence="2">MPI-SDFR-AT-0117</strain>
    </source>
</reference>